<dbReference type="InterPro" id="IPR028730">
    <property type="entry name" value="ZFYVE26"/>
</dbReference>
<dbReference type="Pfam" id="PF25569">
    <property type="entry name" value="TPR_ZFYVE26"/>
    <property type="match status" value="1"/>
</dbReference>
<name>A0A0L0DP54_THETB</name>
<feature type="region of interest" description="Disordered" evidence="1">
    <location>
        <begin position="826"/>
        <end position="892"/>
    </location>
</feature>
<gene>
    <name evidence="3" type="ORF">AMSG_09734</name>
</gene>
<evidence type="ECO:0000259" key="2">
    <source>
        <dbReference type="Pfam" id="PF25569"/>
    </source>
</evidence>
<dbReference type="PANTHER" id="PTHR46591">
    <property type="entry name" value="ZINC FINGER FYVE DOMAIN-CONTAINING PROTEIN 26"/>
    <property type="match status" value="1"/>
</dbReference>
<keyword evidence="4" id="KW-1185">Reference proteome</keyword>
<evidence type="ECO:0000256" key="1">
    <source>
        <dbReference type="SAM" id="MobiDB-lite"/>
    </source>
</evidence>
<dbReference type="GO" id="GO:0000281">
    <property type="term" value="P:mitotic cytokinesis"/>
    <property type="evidence" value="ECO:0007669"/>
    <property type="project" value="InterPro"/>
</dbReference>
<dbReference type="InterPro" id="IPR057946">
    <property type="entry name" value="TPR_ZFYVE26"/>
</dbReference>
<evidence type="ECO:0000313" key="3">
    <source>
        <dbReference type="EMBL" id="KNC54069.1"/>
    </source>
</evidence>
<protein>
    <recommendedName>
        <fullName evidence="2">ZFYVE26-like TPR repeats domain-containing protein</fullName>
    </recommendedName>
</protein>
<dbReference type="PANTHER" id="PTHR46591:SF1">
    <property type="entry name" value="ZINC FINGER FYVE DOMAIN-CONTAINING PROTEIN 26"/>
    <property type="match status" value="1"/>
</dbReference>
<dbReference type="EMBL" id="GL349485">
    <property type="protein sequence ID" value="KNC54069.1"/>
    <property type="molecule type" value="Genomic_DNA"/>
</dbReference>
<evidence type="ECO:0000313" key="4">
    <source>
        <dbReference type="Proteomes" id="UP000054408"/>
    </source>
</evidence>
<dbReference type="eggNOG" id="KOG1811">
    <property type="taxonomic scope" value="Eukaryota"/>
</dbReference>
<dbReference type="Proteomes" id="UP000054408">
    <property type="component" value="Unassembled WGS sequence"/>
</dbReference>
<dbReference type="GO" id="GO:0005813">
    <property type="term" value="C:centrosome"/>
    <property type="evidence" value="ECO:0007669"/>
    <property type="project" value="TreeGrafter"/>
</dbReference>
<feature type="compositionally biased region" description="Acidic residues" evidence="1">
    <location>
        <begin position="826"/>
        <end position="855"/>
    </location>
</feature>
<dbReference type="RefSeq" id="XP_013754078.1">
    <property type="nucleotide sequence ID" value="XM_013898624.1"/>
</dbReference>
<proteinExistence type="predicted"/>
<organism evidence="3 4">
    <name type="scientific">Thecamonas trahens ATCC 50062</name>
    <dbReference type="NCBI Taxonomy" id="461836"/>
    <lineage>
        <taxon>Eukaryota</taxon>
        <taxon>Apusozoa</taxon>
        <taxon>Apusomonadida</taxon>
        <taxon>Apusomonadidae</taxon>
        <taxon>Thecamonas</taxon>
    </lineage>
</organism>
<dbReference type="GO" id="GO:0000724">
    <property type="term" value="P:double-strand break repair via homologous recombination"/>
    <property type="evidence" value="ECO:0007669"/>
    <property type="project" value="InterPro"/>
</dbReference>
<dbReference type="STRING" id="461836.A0A0L0DP54"/>
<dbReference type="GO" id="GO:0005765">
    <property type="term" value="C:lysosomal membrane"/>
    <property type="evidence" value="ECO:0007669"/>
    <property type="project" value="TreeGrafter"/>
</dbReference>
<dbReference type="OrthoDB" id="1936617at2759"/>
<dbReference type="GeneID" id="25568133"/>
<dbReference type="GO" id="GO:0032465">
    <property type="term" value="P:regulation of cytokinesis"/>
    <property type="evidence" value="ECO:0007669"/>
    <property type="project" value="TreeGrafter"/>
</dbReference>
<sequence length="2068" mass="218184">MARSLRRPRRAPLDEQATHELLGALTAFTSALDSRHGRLELAAFWAASPARAAALYRHVFKSPAWSVAAGSDLGPDLVHAATAASAALQDVYATAALDGLTLDSLHRLRHVAWDLVAPATSAVLVNALVALALDGPPSALAAVQMALLALDAPDLLAAFEAKTSLDSRTAPALHAVLDAPAAPHQPAVWLALYEHVTVSERHVLDVVLDLALAAAGTANWPLLARLASLFPCLASLFLVLGWDVVQAPAARSALLAALAHVLDTDLSAAPLPLPAPSLAGAVASLVFRLRIVDALPSAPSLDLLDLLAHHSPLYALAAALDLPAAEKLVVDLLDAAPGPAVLPASASCVADGTWAHAFYALFHGLSILSSSTSDSSVATAALSNHLDALAPAHPLLLSVCEALYLLVFAPALALAPAFDGRTAIASRELLDALVAHLPPVLARLAANLRTTAGPPALVARTRWLIGQLASLTQRLAIAAPAGDDAELVARVLAPPRDLVSMCIRLGAYDKARDVIASFDLGDDLAALVTRAELIDSAASSLAAGSHVDASTWLALDDLSAALDLAVAASEPALARATLAHTRTSFSASAAVLDVVLAAGLAPDSLDAPWHAPDAASAADALAASDRTRAILVELDGTRLAAASPAQASALAAANQRDLASLIARGEHLATPPLVAVAAALDPDAVNQDAAKVLADQLNIPVAVAALAALEQSLGLPSGATAASLGCRGLPDELSLTPSLMTWLSTIASPLAALAAAHLLPLALDTSGHLEPSELAAAIDALPDSVLKRWVLARARSLAVFAGVFLETPIDLHAQYGQILWPGADDELEVESEPEPDFDSEPEPEPEPEPESDMGDDSSNWGSPAAVPTKPPQPQPQPVALKRGRTWWKRRRKSSKDVAGVAAGVAASMTYAAGSPASPVSPAGANSLPAGLDAATLFASTRATHSEVSSVSETSGSVSVSVSPRRAGGLDADVMDDFDPLNSTLGGGDDELELELAATRSTTGRFMFRALVATRDADGELRVPPGLQKSRLATGSDHRRISAADVARIRTQVSVDGCGDEPALYSRLVDQLLVEGAYDDALALANATLPGGAPDTVLRAFIKYSADMPAVAAAVLQLRDKAAAAVVVLEHIKQWDIDTGVDLLRKLVAWGQSAPECMAADAAAALQSKYDELKLVQAVMRAGVALPRNSLRVKWLALASRMESSPQAVVEELVSLESGEFELARQVASRYGALNMMASIERDSIAALLGEGKFSAAMHQLNAMHDSGVSAARFLIDSVAGLLAKHRLYLVDFLLQTPPELGVTPKERARLEQRKLGIRVLSLMSETQQRRFASLEDSPALIVETLLMNEEVASLSAVFSALGAELGSQQGLIMTYALKALALPTDDAAAAARVRKRWALRGNPAADDEVRGGHYYASAPNLQLGKALFSLCPDVADAAHAVVGVCEGLSEQLRRVEAVPIATPDADADGGPAVLTRVQAASMPANVIDLVQRLLMFAKSLFTRLYADALEAGSTAFDPEGVSMCDSYLSYVELMKQMFAAGCTTRASLRDFGNPTSVRLVVDALVREDRMQLAIDVATKTGLDPSTTWARWGLNLIRLGNYEEARRKLRFCLARPGGTSPSKRQASGAGEASRTLTEVLATLERPAPLSLEFLEVAMYTFVGEPRPGAMGQFFAQSAELNAPVSAYSNLNSVRLAEARFYLGKYGTPVAEIEFLMRHGLLRDALNVVVASADVPPLAFVKHVVEHVVEFGRLDEMQTIMRDIDPSLNEFTELLVASCAYLSKHAKPVALYELQVFMGDHVRAALSCIHLFLHAPSARAQYGHMERAVGHFEAALAQRDALRAAQRQAKMASAVAAGGELGFSISRPVDTHDPTDQIMDKATMTQNVRRGRLQLEILAHYAETNEAAPYNLFGRTKERCQLAEELLVRDAFSLASRIMAEFSLPSVRILSYSAARMAASGSGNAVKSVDKLLRNIKGTVPDAEWNAVLLAVIQTFASQGKVKVAEKYVKQAIGVATAVSGYIECGKYKAAYLLAVKHHDVDEVRRLRQYAVAAEPKIANLCDKYLAQHL</sequence>
<feature type="compositionally biased region" description="Basic residues" evidence="1">
    <location>
        <begin position="881"/>
        <end position="892"/>
    </location>
</feature>
<reference evidence="3 4" key="1">
    <citation type="submission" date="2010-05" db="EMBL/GenBank/DDBJ databases">
        <title>The Genome Sequence of Thecamonas trahens ATCC 50062.</title>
        <authorList>
            <consortium name="The Broad Institute Genome Sequencing Platform"/>
            <person name="Russ C."/>
            <person name="Cuomo C."/>
            <person name="Shea T."/>
            <person name="Young S.K."/>
            <person name="Zeng Q."/>
            <person name="Koehrsen M."/>
            <person name="Haas B."/>
            <person name="Borodovsky M."/>
            <person name="Guigo R."/>
            <person name="Alvarado L."/>
            <person name="Berlin A."/>
            <person name="Bochicchio J."/>
            <person name="Borenstein D."/>
            <person name="Chapman S."/>
            <person name="Chen Z."/>
            <person name="Freedman E."/>
            <person name="Gellesch M."/>
            <person name="Goldberg J."/>
            <person name="Griggs A."/>
            <person name="Gujja S."/>
            <person name="Heilman E."/>
            <person name="Heiman D."/>
            <person name="Hepburn T."/>
            <person name="Howarth C."/>
            <person name="Jen D."/>
            <person name="Larson L."/>
            <person name="Mehta T."/>
            <person name="Park D."/>
            <person name="Pearson M."/>
            <person name="Roberts A."/>
            <person name="Saif S."/>
            <person name="Shenoy N."/>
            <person name="Sisk P."/>
            <person name="Stolte C."/>
            <person name="Sykes S."/>
            <person name="Thomson T."/>
            <person name="Walk T."/>
            <person name="White J."/>
            <person name="Yandava C."/>
            <person name="Burger G."/>
            <person name="Gray M.W."/>
            <person name="Holland P.W.H."/>
            <person name="King N."/>
            <person name="Lang F.B.F."/>
            <person name="Roger A.J."/>
            <person name="Ruiz-Trillo I."/>
            <person name="Lander E."/>
            <person name="Nusbaum C."/>
        </authorList>
    </citation>
    <scope>NUCLEOTIDE SEQUENCE [LARGE SCALE GENOMIC DNA]</scope>
    <source>
        <strain evidence="3 4">ATCC 50062</strain>
    </source>
</reference>
<dbReference type="GO" id="GO:0032266">
    <property type="term" value="F:phosphatidylinositol-3-phosphate binding"/>
    <property type="evidence" value="ECO:0007669"/>
    <property type="project" value="InterPro"/>
</dbReference>
<feature type="domain" description="ZFYVE26-like TPR repeats" evidence="2">
    <location>
        <begin position="1945"/>
        <end position="2064"/>
    </location>
</feature>
<dbReference type="GO" id="GO:0030496">
    <property type="term" value="C:midbody"/>
    <property type="evidence" value="ECO:0007669"/>
    <property type="project" value="TreeGrafter"/>
</dbReference>
<accession>A0A0L0DP54</accession>